<feature type="region of interest" description="Disordered" evidence="1">
    <location>
        <begin position="477"/>
        <end position="507"/>
    </location>
</feature>
<evidence type="ECO:0000256" key="1">
    <source>
        <dbReference type="SAM" id="MobiDB-lite"/>
    </source>
</evidence>
<name>A0A4U7N1S9_9RHOB</name>
<protein>
    <submittedName>
        <fullName evidence="3">VWA domain-containing protein</fullName>
    </submittedName>
</protein>
<gene>
    <name evidence="3" type="ORF">FAP39_11595</name>
</gene>
<feature type="compositionally biased region" description="Polar residues" evidence="1">
    <location>
        <begin position="496"/>
        <end position="507"/>
    </location>
</feature>
<dbReference type="Gene3D" id="3.40.50.410">
    <property type="entry name" value="von Willebrand factor, type A domain"/>
    <property type="match status" value="1"/>
</dbReference>
<dbReference type="RefSeq" id="WP_138016567.1">
    <property type="nucleotide sequence ID" value="NZ_SULI01000013.1"/>
</dbReference>
<dbReference type="Proteomes" id="UP000306575">
    <property type="component" value="Unassembled WGS sequence"/>
</dbReference>
<keyword evidence="4" id="KW-1185">Reference proteome</keyword>
<dbReference type="InterPro" id="IPR036465">
    <property type="entry name" value="vWFA_dom_sf"/>
</dbReference>
<accession>A0A4U7N1S9</accession>
<dbReference type="Pfam" id="PF13519">
    <property type="entry name" value="VWA_2"/>
    <property type="match status" value="1"/>
</dbReference>
<dbReference type="SUPFAM" id="SSF53300">
    <property type="entry name" value="vWA-like"/>
    <property type="match status" value="1"/>
</dbReference>
<evidence type="ECO:0000259" key="2">
    <source>
        <dbReference type="PROSITE" id="PS50234"/>
    </source>
</evidence>
<dbReference type="EMBL" id="SULI01000013">
    <property type="protein sequence ID" value="TKZ19383.1"/>
    <property type="molecule type" value="Genomic_DNA"/>
</dbReference>
<dbReference type="AlphaFoldDB" id="A0A4U7N1S9"/>
<dbReference type="PROSITE" id="PS50234">
    <property type="entry name" value="VWFA"/>
    <property type="match status" value="1"/>
</dbReference>
<evidence type="ECO:0000313" key="4">
    <source>
        <dbReference type="Proteomes" id="UP000306575"/>
    </source>
</evidence>
<dbReference type="InterPro" id="IPR002035">
    <property type="entry name" value="VWF_A"/>
</dbReference>
<reference evidence="3 4" key="1">
    <citation type="submission" date="2019-04" db="EMBL/GenBank/DDBJ databases">
        <title>Genome sequence of Pelagicola litoralis CL-ES2.</title>
        <authorList>
            <person name="Cao J."/>
        </authorList>
    </citation>
    <scope>NUCLEOTIDE SEQUENCE [LARGE SCALE GENOMIC DNA]</scope>
    <source>
        <strain evidence="3 4">CL-ES2</strain>
    </source>
</reference>
<sequence length="772" mass="82337">MIVFDASGSMWGQLDGRAKIEIARDAFDQSRDLWAGNPSSDIGLIAFGHRRKGDCSDIEVLVEPTPGAADVVIEKVSGLSPKGKTPLSDSVRLAAERLRYTEDKATVILFSDGVETCKADPCATSAELEELGIDFTAHVIGLGIATDDDKEKLRCLAENTGGLYRDAADTGSLIKAFAEVKSTDLVTVTASDAPETLIDTVVQIILAEGTVRPNSVALRATNVTSGERRNLGNLTGADQIIQGLAVSLPAGEWRIEAISPEGSGAIEVDVRPNLETVDVPFKAALARFSLADGSPYLLGVEHGFFLTPSAALQANAEFTVGLVARGANADGAFVDYEYRFGTDGSGMSYHTFVSPDQAGPYDVIVANGSDVLARFPVTYAQNVVPKWNGATRGSPGGRLDIKITGDTYYYNSLILTRDGKTISEVTVDGAVSKEGWQLQLPDTSGVYTLIYAHSGGGDLQQTQLAEIVVGDVTLPDDPDTVAPPAAHNTMPDATPSPASQHGNANETADQRLRHIAPEDTSFACTQPFCLHSPNHIDAEDIPLHEGFGIANEALTETGRPSFEVFNLGTGEWVVVNPLLPSALTECRHFGRDGKLADGTDQAPTDSVCTLRDSGSQTTAQAHSLEGWINDRNEAMFDGDSVGISNGDPSEIAEDFQTPGLFRTWTLADAKTFEVFGLLRLAPPVGPEEVSGSLLIYDGRSLGVPAQEYDPLVVDLLKSSNDDVQGLMISAGPEAQSLHMQMSRPPHWDGKEHVFHGMIVTLPKGKQRIVSMF</sequence>
<comment type="caution">
    <text evidence="3">The sequence shown here is derived from an EMBL/GenBank/DDBJ whole genome shotgun (WGS) entry which is preliminary data.</text>
</comment>
<dbReference type="OrthoDB" id="9783818at2"/>
<organism evidence="3 4">
    <name type="scientific">Shimia litoralis</name>
    <dbReference type="NCBI Taxonomy" id="420403"/>
    <lineage>
        <taxon>Bacteria</taxon>
        <taxon>Pseudomonadati</taxon>
        <taxon>Pseudomonadota</taxon>
        <taxon>Alphaproteobacteria</taxon>
        <taxon>Rhodobacterales</taxon>
        <taxon>Roseobacteraceae</taxon>
    </lineage>
</organism>
<dbReference type="SMART" id="SM00327">
    <property type="entry name" value="VWA"/>
    <property type="match status" value="1"/>
</dbReference>
<feature type="domain" description="VWFA" evidence="2">
    <location>
        <begin position="1"/>
        <end position="180"/>
    </location>
</feature>
<proteinExistence type="predicted"/>
<evidence type="ECO:0000313" key="3">
    <source>
        <dbReference type="EMBL" id="TKZ19383.1"/>
    </source>
</evidence>